<proteinExistence type="predicted"/>
<organism evidence="8 9">
    <name type="scientific">Kipferlia bialata</name>
    <dbReference type="NCBI Taxonomy" id="797122"/>
    <lineage>
        <taxon>Eukaryota</taxon>
        <taxon>Metamonada</taxon>
        <taxon>Carpediemonas-like organisms</taxon>
        <taxon>Kipferlia</taxon>
    </lineage>
</organism>
<gene>
    <name evidence="8" type="ORF">KIPB_002185</name>
</gene>
<evidence type="ECO:0000256" key="3">
    <source>
        <dbReference type="ARBA" id="ARBA00022989"/>
    </source>
</evidence>
<dbReference type="Proteomes" id="UP000265618">
    <property type="component" value="Unassembled WGS sequence"/>
</dbReference>
<feature type="non-terminal residue" evidence="8">
    <location>
        <position position="1"/>
    </location>
</feature>
<evidence type="ECO:0000256" key="6">
    <source>
        <dbReference type="SAM" id="Phobius"/>
    </source>
</evidence>
<dbReference type="OrthoDB" id="10262359at2759"/>
<evidence type="ECO:0000313" key="8">
    <source>
        <dbReference type="EMBL" id="GIQ81255.1"/>
    </source>
</evidence>
<name>A0A9K3GG06_9EUKA</name>
<dbReference type="InterPro" id="IPR007829">
    <property type="entry name" value="TM2"/>
</dbReference>
<evidence type="ECO:0000256" key="2">
    <source>
        <dbReference type="ARBA" id="ARBA00022692"/>
    </source>
</evidence>
<evidence type="ECO:0000259" key="7">
    <source>
        <dbReference type="Pfam" id="PF05154"/>
    </source>
</evidence>
<feature type="region of interest" description="Disordered" evidence="5">
    <location>
        <begin position="55"/>
        <end position="139"/>
    </location>
</feature>
<evidence type="ECO:0000313" key="9">
    <source>
        <dbReference type="Proteomes" id="UP000265618"/>
    </source>
</evidence>
<evidence type="ECO:0000256" key="5">
    <source>
        <dbReference type="SAM" id="MobiDB-lite"/>
    </source>
</evidence>
<sequence length="139" mass="15577">FYLGQICVGIVFLLTFGGFGVWWLIDACLIPSMVDATNIRNGLYNTPGGMTTVVNSMAQPGYQPQQPVYQPMQQPQYAPQPAMVQPQQYPPQQQYAPEPISQSQYPPQQPQYAPQPVPQPGYPMDHSPEPMDQTNTYPM</sequence>
<comment type="subcellular location">
    <subcellularLocation>
        <location evidence="1">Membrane</location>
        <topology evidence="1">Multi-pass membrane protein</topology>
    </subcellularLocation>
</comment>
<protein>
    <recommendedName>
        <fullName evidence="7">TM2 domain-containing protein</fullName>
    </recommendedName>
</protein>
<accession>A0A9K3GG06</accession>
<keyword evidence="9" id="KW-1185">Reference proteome</keyword>
<feature type="transmembrane region" description="Helical" evidence="6">
    <location>
        <begin position="7"/>
        <end position="25"/>
    </location>
</feature>
<feature type="domain" description="TM2" evidence="7">
    <location>
        <begin position="1"/>
        <end position="27"/>
    </location>
</feature>
<dbReference type="EMBL" id="BDIP01000346">
    <property type="protein sequence ID" value="GIQ81255.1"/>
    <property type="molecule type" value="Genomic_DNA"/>
</dbReference>
<evidence type="ECO:0000256" key="4">
    <source>
        <dbReference type="ARBA" id="ARBA00023136"/>
    </source>
</evidence>
<comment type="caution">
    <text evidence="8">The sequence shown here is derived from an EMBL/GenBank/DDBJ whole genome shotgun (WGS) entry which is preliminary data.</text>
</comment>
<reference evidence="8 9" key="1">
    <citation type="journal article" date="2018" name="PLoS ONE">
        <title>The draft genome of Kipferlia bialata reveals reductive genome evolution in fornicate parasites.</title>
        <authorList>
            <person name="Tanifuji G."/>
            <person name="Takabayashi S."/>
            <person name="Kume K."/>
            <person name="Takagi M."/>
            <person name="Nakayama T."/>
            <person name="Kamikawa R."/>
            <person name="Inagaki Y."/>
            <person name="Hashimoto T."/>
        </authorList>
    </citation>
    <scope>NUCLEOTIDE SEQUENCE [LARGE SCALE GENOMIC DNA]</scope>
    <source>
        <strain evidence="8">NY0173</strain>
    </source>
</reference>
<feature type="compositionally biased region" description="Pro residues" evidence="5">
    <location>
        <begin position="107"/>
        <end position="121"/>
    </location>
</feature>
<dbReference type="AlphaFoldDB" id="A0A9K3GG06"/>
<feature type="compositionally biased region" description="Low complexity" evidence="5">
    <location>
        <begin position="58"/>
        <end position="106"/>
    </location>
</feature>
<evidence type="ECO:0000256" key="1">
    <source>
        <dbReference type="ARBA" id="ARBA00004141"/>
    </source>
</evidence>
<keyword evidence="2 6" id="KW-0812">Transmembrane</keyword>
<dbReference type="Pfam" id="PF05154">
    <property type="entry name" value="TM2"/>
    <property type="match status" value="1"/>
</dbReference>
<keyword evidence="3 6" id="KW-1133">Transmembrane helix</keyword>
<keyword evidence="4 6" id="KW-0472">Membrane</keyword>
<dbReference type="GO" id="GO:0016020">
    <property type="term" value="C:membrane"/>
    <property type="evidence" value="ECO:0007669"/>
    <property type="project" value="UniProtKB-SubCell"/>
</dbReference>